<dbReference type="EMBL" id="CM041532">
    <property type="protein sequence ID" value="KAI3376032.1"/>
    <property type="molecule type" value="Genomic_DNA"/>
</dbReference>
<protein>
    <submittedName>
        <fullName evidence="1">Uncharacterized protein</fullName>
    </submittedName>
</protein>
<comment type="caution">
    <text evidence="1">The sequence shown here is derived from an EMBL/GenBank/DDBJ whole genome shotgun (WGS) entry which is preliminary data.</text>
</comment>
<proteinExistence type="predicted"/>
<evidence type="ECO:0000313" key="2">
    <source>
        <dbReference type="Proteomes" id="UP000831701"/>
    </source>
</evidence>
<evidence type="ECO:0000313" key="1">
    <source>
        <dbReference type="EMBL" id="KAI3376032.1"/>
    </source>
</evidence>
<name>A0ACB8X6S6_9TELE</name>
<gene>
    <name evidence="1" type="ORF">L3Q82_016565</name>
</gene>
<keyword evidence="2" id="KW-1185">Reference proteome</keyword>
<accession>A0ACB8X6S6</accession>
<reference evidence="1" key="1">
    <citation type="submission" date="2022-04" db="EMBL/GenBank/DDBJ databases">
        <title>Jade perch genome.</title>
        <authorList>
            <person name="Chao B."/>
        </authorList>
    </citation>
    <scope>NUCLEOTIDE SEQUENCE</scope>
    <source>
        <strain evidence="1">CB-2022</strain>
    </source>
</reference>
<sequence>MYWSSFAAEYEAAGMRISTSKSEAMVLDRKRVACPLRVGGEVLPQVDLPASQARSIYRSIYVPTLTYGHELWPNPTVHRHRKYIYTCTVYRERKTLMKKQVKLEVTAEVQVEVDSGAKSVQLPFKTTADLPEDVRVEWWDRFYRKVHVYQNGSDRPEEEQFRLYRGPNRDEGRPATNWRPQSDPETAQIHRHTDIYTCTVYRERKTLMKKQVKLKVKGQYEDTGHSLSGGGGFRKQSLSSCPSKPQLTCLKTSEWSGRTEMTGRFMFIRTALTDLKNKLFLYRDRTEMKEDLLQTGDLSLILKYPTDRDTGKYKLHRLQQWRWIQEQSLSVQLPFKTTADLSEDVTVEWMDRDNWKVYVYQNGSDRPEEQDEFYRDRTEMKEDLLQTGDLSLILKHPTDRDTGKYSCIVYRWRWIQEQSLSSCPSKPQLTCLKTSAVEWTDRNNRKVHVYQNGSDRPEEQFRLYRGRTEMKEDLLQTGDLSLILKHPTDTDTGEYSCIVYNRKRNILRWKTVELKVKGQYEDKEESDILTQRSSTAGRPDEAKKTEDRPSDTERMAAVPTSFFTFPGDVRTDGLSMKSSSGPGVQDILHSKLSQLTVPAPTCQWISNFLTDRRQQVRLGSITSSTLTISTGARQGCVLSPLLFSLYTNDCTSGDANIKLLNVFRRLSSASYWDSDESAYRREVEQLAFWCNQNNLELNTLKTVEMTVDFRRSPPTLPPLSILNNTVSAVETPFRTFSQHASAVELYEGEEFVLLPCEYQTFNLDDPTVVWRRYDLNPPTVHQQRHCRNVSQHASAVELYEGEEFVLLPCEYQTFNLDDPTVVVETLRSQSSNSPPASAESHPSIHLPPLIWDRVVEAAVQAEIAQTPSLTPDTSLQLFQGDPEAFPGQLRDIVSQQCVLGLPRGLLPVGHA</sequence>
<dbReference type="Proteomes" id="UP000831701">
    <property type="component" value="Chromosome 2"/>
</dbReference>
<organism evidence="1 2">
    <name type="scientific">Scortum barcoo</name>
    <name type="common">barcoo grunter</name>
    <dbReference type="NCBI Taxonomy" id="214431"/>
    <lineage>
        <taxon>Eukaryota</taxon>
        <taxon>Metazoa</taxon>
        <taxon>Chordata</taxon>
        <taxon>Craniata</taxon>
        <taxon>Vertebrata</taxon>
        <taxon>Euteleostomi</taxon>
        <taxon>Actinopterygii</taxon>
        <taxon>Neopterygii</taxon>
        <taxon>Teleostei</taxon>
        <taxon>Neoteleostei</taxon>
        <taxon>Acanthomorphata</taxon>
        <taxon>Eupercaria</taxon>
        <taxon>Centrarchiformes</taxon>
        <taxon>Terapontoidei</taxon>
        <taxon>Terapontidae</taxon>
        <taxon>Scortum</taxon>
    </lineage>
</organism>